<gene>
    <name evidence="8" type="ORF">JVT61DRAFT_13087</name>
</gene>
<protein>
    <recommendedName>
        <fullName evidence="2">Ubiquitin-like-conjugating enzyme ATG10</fullName>
    </recommendedName>
    <alternativeName>
        <fullName evidence="7">Autophagy-related protein 10</fullName>
    </alternativeName>
</protein>
<evidence type="ECO:0000256" key="2">
    <source>
        <dbReference type="ARBA" id="ARBA00021099"/>
    </source>
</evidence>
<evidence type="ECO:0000256" key="7">
    <source>
        <dbReference type="ARBA" id="ARBA00029833"/>
    </source>
</evidence>
<keyword evidence="4" id="KW-0833">Ubl conjugation pathway</keyword>
<dbReference type="EMBL" id="JAGFBS010000006">
    <property type="protein sequence ID" value="KAG6378810.1"/>
    <property type="molecule type" value="Genomic_DNA"/>
</dbReference>
<comment type="similarity">
    <text evidence="1">Belongs to the ATG10 family.</text>
</comment>
<name>A0A8I2YVD5_9AGAM</name>
<evidence type="ECO:0000313" key="8">
    <source>
        <dbReference type="EMBL" id="KAG6378810.1"/>
    </source>
</evidence>
<evidence type="ECO:0000256" key="5">
    <source>
        <dbReference type="ARBA" id="ARBA00022927"/>
    </source>
</evidence>
<dbReference type="GO" id="GO:0005829">
    <property type="term" value="C:cytosol"/>
    <property type="evidence" value="ECO:0007669"/>
    <property type="project" value="TreeGrafter"/>
</dbReference>
<dbReference type="AlphaFoldDB" id="A0A8I2YVD5"/>
<evidence type="ECO:0000256" key="6">
    <source>
        <dbReference type="ARBA" id="ARBA00023006"/>
    </source>
</evidence>
<evidence type="ECO:0000256" key="4">
    <source>
        <dbReference type="ARBA" id="ARBA00022786"/>
    </source>
</evidence>
<dbReference type="PANTHER" id="PTHR14957:SF1">
    <property type="entry name" value="UBIQUITIN-LIKE-CONJUGATING ENZYME ATG10"/>
    <property type="match status" value="1"/>
</dbReference>
<dbReference type="Proteomes" id="UP000683000">
    <property type="component" value="Unassembled WGS sequence"/>
</dbReference>
<dbReference type="Pfam" id="PF03987">
    <property type="entry name" value="Autophagy_act_C"/>
    <property type="match status" value="1"/>
</dbReference>
<dbReference type="GO" id="GO:0032446">
    <property type="term" value="P:protein modification by small protein conjugation"/>
    <property type="evidence" value="ECO:0007669"/>
    <property type="project" value="TreeGrafter"/>
</dbReference>
<proteinExistence type="inferred from homology"/>
<keyword evidence="9" id="KW-1185">Reference proteome</keyword>
<evidence type="ECO:0000256" key="1">
    <source>
        <dbReference type="ARBA" id="ARBA00005696"/>
    </source>
</evidence>
<dbReference type="GO" id="GO:0015031">
    <property type="term" value="P:protein transport"/>
    <property type="evidence" value="ECO:0007669"/>
    <property type="project" value="UniProtKB-KW"/>
</dbReference>
<dbReference type="PANTHER" id="PTHR14957">
    <property type="entry name" value="UBIQUITIN-LIKE-CONJUGATING ENZYME ATG10"/>
    <property type="match status" value="1"/>
</dbReference>
<keyword evidence="3" id="KW-0808">Transferase</keyword>
<reference evidence="8" key="1">
    <citation type="submission" date="2021-03" db="EMBL/GenBank/DDBJ databases">
        <title>Evolutionary innovations through gain and loss of genes in the ectomycorrhizal Boletales.</title>
        <authorList>
            <person name="Wu G."/>
            <person name="Miyauchi S."/>
            <person name="Morin E."/>
            <person name="Yang Z.-L."/>
            <person name="Xu J."/>
            <person name="Martin F.M."/>
        </authorList>
    </citation>
    <scope>NUCLEOTIDE SEQUENCE</scope>
    <source>
        <strain evidence="8">BR01</strain>
    </source>
</reference>
<accession>A0A8I2YVD5</accession>
<organism evidence="8 9">
    <name type="scientific">Boletus reticuloceps</name>
    <dbReference type="NCBI Taxonomy" id="495285"/>
    <lineage>
        <taxon>Eukaryota</taxon>
        <taxon>Fungi</taxon>
        <taxon>Dikarya</taxon>
        <taxon>Basidiomycota</taxon>
        <taxon>Agaricomycotina</taxon>
        <taxon>Agaricomycetes</taxon>
        <taxon>Agaricomycetidae</taxon>
        <taxon>Boletales</taxon>
        <taxon>Boletineae</taxon>
        <taxon>Boletaceae</taxon>
        <taxon>Boletoideae</taxon>
        <taxon>Boletus</taxon>
    </lineage>
</organism>
<dbReference type="GO" id="GO:0061651">
    <property type="term" value="F:Atg12 conjugating enzyme activity"/>
    <property type="evidence" value="ECO:0007669"/>
    <property type="project" value="TreeGrafter"/>
</dbReference>
<evidence type="ECO:0000313" key="9">
    <source>
        <dbReference type="Proteomes" id="UP000683000"/>
    </source>
</evidence>
<keyword evidence="6" id="KW-0072">Autophagy</keyword>
<evidence type="ECO:0000256" key="3">
    <source>
        <dbReference type="ARBA" id="ARBA00022679"/>
    </source>
</evidence>
<sequence length="195" mass="21302">MTLSRSLFEAACKAFVQHRHDWVWVEHAVSPGFGYMHRTVPLQKPSVTGGDPLESADDPAAALPLPDHLTCHQSVAFSPTFQVPTFYFSVCDSTGSPLGLSDIVHTSLLRKHALDGMEATAFSIGDPASNFPLLSFGDHPSLGSQCWYLHPCETGPAVEEMLAAWSDARPQDSAQHVRWLEAWFLVLSCVVDLGL</sequence>
<keyword evidence="5" id="KW-0813">Transport</keyword>
<dbReference type="OrthoDB" id="4089664at2759"/>
<dbReference type="GO" id="GO:0000045">
    <property type="term" value="P:autophagosome assembly"/>
    <property type="evidence" value="ECO:0007669"/>
    <property type="project" value="TreeGrafter"/>
</dbReference>
<dbReference type="Gene3D" id="3.30.1460.50">
    <property type="match status" value="1"/>
</dbReference>
<dbReference type="InterPro" id="IPR007135">
    <property type="entry name" value="Atg3/Atg10"/>
</dbReference>
<keyword evidence="5" id="KW-0653">Protein transport</keyword>
<dbReference type="GO" id="GO:0000422">
    <property type="term" value="P:autophagy of mitochondrion"/>
    <property type="evidence" value="ECO:0007669"/>
    <property type="project" value="TreeGrafter"/>
</dbReference>
<comment type="caution">
    <text evidence="8">The sequence shown here is derived from an EMBL/GenBank/DDBJ whole genome shotgun (WGS) entry which is preliminary data.</text>
</comment>